<dbReference type="AlphaFoldDB" id="A0A4D6LY38"/>
<feature type="compositionally biased region" description="Basic and acidic residues" evidence="1">
    <location>
        <begin position="56"/>
        <end position="66"/>
    </location>
</feature>
<sequence length="142" mass="15859">MNCGRFSGRSEENLYNFRPSESISPKRELQSLVLGFGLRFSPRQLVSGLSDQYSRSGDRGSPKRGESGSPKRGREETLVLITLNLRLGEEIRVFERMGLAQARGARLSETTWCNHCFMLAQASWTSLSEADDLAWARVSGLS</sequence>
<proteinExistence type="predicted"/>
<keyword evidence="3" id="KW-1185">Reference proteome</keyword>
<evidence type="ECO:0000313" key="2">
    <source>
        <dbReference type="EMBL" id="QCD93655.1"/>
    </source>
</evidence>
<feature type="region of interest" description="Disordered" evidence="1">
    <location>
        <begin position="49"/>
        <end position="73"/>
    </location>
</feature>
<dbReference type="Proteomes" id="UP000501690">
    <property type="component" value="Linkage Group LG5"/>
</dbReference>
<evidence type="ECO:0000256" key="1">
    <source>
        <dbReference type="SAM" id="MobiDB-lite"/>
    </source>
</evidence>
<protein>
    <submittedName>
        <fullName evidence="2">Uncharacterized protein</fullName>
    </submittedName>
</protein>
<evidence type="ECO:0000313" key="3">
    <source>
        <dbReference type="Proteomes" id="UP000501690"/>
    </source>
</evidence>
<accession>A0A4D6LY38</accession>
<dbReference type="EMBL" id="CP039349">
    <property type="protein sequence ID" value="QCD93655.1"/>
    <property type="molecule type" value="Genomic_DNA"/>
</dbReference>
<name>A0A4D6LY38_VIGUN</name>
<organism evidence="2 3">
    <name type="scientific">Vigna unguiculata</name>
    <name type="common">Cowpea</name>
    <dbReference type="NCBI Taxonomy" id="3917"/>
    <lineage>
        <taxon>Eukaryota</taxon>
        <taxon>Viridiplantae</taxon>
        <taxon>Streptophyta</taxon>
        <taxon>Embryophyta</taxon>
        <taxon>Tracheophyta</taxon>
        <taxon>Spermatophyta</taxon>
        <taxon>Magnoliopsida</taxon>
        <taxon>eudicotyledons</taxon>
        <taxon>Gunneridae</taxon>
        <taxon>Pentapetalae</taxon>
        <taxon>rosids</taxon>
        <taxon>fabids</taxon>
        <taxon>Fabales</taxon>
        <taxon>Fabaceae</taxon>
        <taxon>Papilionoideae</taxon>
        <taxon>50 kb inversion clade</taxon>
        <taxon>NPAAA clade</taxon>
        <taxon>indigoferoid/millettioid clade</taxon>
        <taxon>Phaseoleae</taxon>
        <taxon>Vigna</taxon>
    </lineage>
</organism>
<reference evidence="2 3" key="1">
    <citation type="submission" date="2019-04" db="EMBL/GenBank/DDBJ databases">
        <title>An improved genome assembly and genetic linkage map for asparagus bean, Vigna unguiculata ssp. sesquipedialis.</title>
        <authorList>
            <person name="Xia Q."/>
            <person name="Zhang R."/>
            <person name="Dong Y."/>
        </authorList>
    </citation>
    <scope>NUCLEOTIDE SEQUENCE [LARGE SCALE GENOMIC DNA]</scope>
    <source>
        <tissue evidence="2">Leaf</tissue>
    </source>
</reference>
<gene>
    <name evidence="2" type="ORF">DEO72_LG5g1731</name>
</gene>